<keyword evidence="2" id="KW-0520">NAD</keyword>
<keyword evidence="7" id="KW-1185">Reference proteome</keyword>
<dbReference type="Proteomes" id="UP000235005">
    <property type="component" value="Unassembled WGS sequence"/>
</dbReference>
<evidence type="ECO:0000313" key="7">
    <source>
        <dbReference type="Proteomes" id="UP000235005"/>
    </source>
</evidence>
<dbReference type="GO" id="GO:0016616">
    <property type="term" value="F:oxidoreductase activity, acting on the CH-OH group of donors, NAD or NADP as acceptor"/>
    <property type="evidence" value="ECO:0007669"/>
    <property type="project" value="TreeGrafter"/>
</dbReference>
<protein>
    <submittedName>
        <fullName evidence="6">Mannitol dehydrogenase</fullName>
    </submittedName>
</protein>
<dbReference type="OrthoDB" id="271711at2"/>
<dbReference type="PANTHER" id="PTHR43362:SF1">
    <property type="entry name" value="MANNITOL DEHYDROGENASE 2-RELATED"/>
    <property type="match status" value="1"/>
</dbReference>
<dbReference type="Gene3D" id="3.40.50.720">
    <property type="entry name" value="NAD(P)-binding Rossmann-like Domain"/>
    <property type="match status" value="1"/>
</dbReference>
<dbReference type="SUPFAM" id="SSF48179">
    <property type="entry name" value="6-phosphogluconate dehydrogenase C-terminal domain-like"/>
    <property type="match status" value="1"/>
</dbReference>
<evidence type="ECO:0000256" key="2">
    <source>
        <dbReference type="ARBA" id="ARBA00023027"/>
    </source>
</evidence>
<dbReference type="Gene3D" id="1.10.1040.10">
    <property type="entry name" value="N-(1-d-carboxylethyl)-l-norvaline Dehydrogenase, domain 2"/>
    <property type="match status" value="1"/>
</dbReference>
<dbReference type="PANTHER" id="PTHR43362">
    <property type="entry name" value="MANNITOL DEHYDROGENASE DSF1-RELATED"/>
    <property type="match status" value="1"/>
</dbReference>
<dbReference type="EMBL" id="PKUS01000012">
    <property type="protein sequence ID" value="PLW68588.1"/>
    <property type="molecule type" value="Genomic_DNA"/>
</dbReference>
<evidence type="ECO:0000256" key="1">
    <source>
        <dbReference type="ARBA" id="ARBA00023002"/>
    </source>
</evidence>
<dbReference type="InterPro" id="IPR008927">
    <property type="entry name" value="6-PGluconate_DH-like_C_sf"/>
</dbReference>
<dbReference type="InterPro" id="IPR013118">
    <property type="entry name" value="Mannitol_DH_C"/>
</dbReference>
<dbReference type="GO" id="GO:0019594">
    <property type="term" value="P:mannitol metabolic process"/>
    <property type="evidence" value="ECO:0007669"/>
    <property type="project" value="InterPro"/>
</dbReference>
<dbReference type="InterPro" id="IPR023027">
    <property type="entry name" value="Mannitol_DH_CS"/>
</dbReference>
<sequence length="495" mass="53587">MRLPNWRRTSPATSPGEHTGFDMKRLSNGNLAAVTAGVATPGYDRNTLKPGILHLGLGAFHRAHQAVYTDTAIARSGGDWGIIGVSMRSDRVTQQLAPQDGLYSVLSENQNLRELRVIGCLQRVLAAPRSPAAVTGLLADPAIRVVTLTVTEKGYCLGEDGWTLARALPSVKQDLADPQLATTAIGVLARGLAQRYHSGGAPINVISCDNLGENSARLRAVLLQYMASAFAEAVDWVENEVAFPCSMVDRIVPATTEAGLQRQAALIGLQDAGAVATEPFCQWIIEDKLATDVPDWAAAGAQFVNDIRPYEEIKLRLLNASHSSIALAGLLAGKETVADVMADPTMAGEITELMSRELLPALTAPEGFDLFTYRDQLLERFSNPCLQHRCAQIATDSTEKIRQRWLGTLMAQAGDTLLLRSLARWCFWVLETDLPIDDPRAETLLALRAKPSPDSERLAAALACVGITPRQNGLDEHRLQCLREHIAGLQRAGHS</sequence>
<dbReference type="InterPro" id="IPR013328">
    <property type="entry name" value="6PGD_dom2"/>
</dbReference>
<evidence type="ECO:0000313" key="6">
    <source>
        <dbReference type="EMBL" id="PLW68588.1"/>
    </source>
</evidence>
<dbReference type="PROSITE" id="PS00974">
    <property type="entry name" value="MANNITOL_DHGENASE"/>
    <property type="match status" value="1"/>
</dbReference>
<evidence type="ECO:0000259" key="5">
    <source>
        <dbReference type="Pfam" id="PF08125"/>
    </source>
</evidence>
<accession>A0A2N5X288</accession>
<gene>
    <name evidence="6" type="ORF">C0039_11245</name>
</gene>
<feature type="domain" description="Mannitol dehydrogenase C-terminal" evidence="5">
    <location>
        <begin position="306"/>
        <end position="464"/>
    </location>
</feature>
<dbReference type="Pfam" id="PF01232">
    <property type="entry name" value="Mannitol_dh"/>
    <property type="match status" value="1"/>
</dbReference>
<keyword evidence="1" id="KW-0560">Oxidoreductase</keyword>
<dbReference type="InterPro" id="IPR013131">
    <property type="entry name" value="Mannitol_DH_N"/>
</dbReference>
<dbReference type="InterPro" id="IPR036291">
    <property type="entry name" value="NAD(P)-bd_dom_sf"/>
</dbReference>
<name>A0A2N5X288_9GAMM</name>
<comment type="caution">
    <text evidence="6">The sequence shown here is derived from an EMBL/GenBank/DDBJ whole genome shotgun (WGS) entry which is preliminary data.</text>
</comment>
<dbReference type="InterPro" id="IPR050988">
    <property type="entry name" value="Mannitol_DH/Oxidoreductase"/>
</dbReference>
<feature type="domain" description="Mannitol dehydrogenase N-terminal" evidence="4">
    <location>
        <begin position="51"/>
        <end position="296"/>
    </location>
</feature>
<dbReference type="Pfam" id="PF08125">
    <property type="entry name" value="Mannitol_dh_C"/>
    <property type="match status" value="1"/>
</dbReference>
<evidence type="ECO:0000256" key="3">
    <source>
        <dbReference type="SAM" id="MobiDB-lite"/>
    </source>
</evidence>
<dbReference type="SUPFAM" id="SSF51735">
    <property type="entry name" value="NAD(P)-binding Rossmann-fold domains"/>
    <property type="match status" value="1"/>
</dbReference>
<evidence type="ECO:0000259" key="4">
    <source>
        <dbReference type="Pfam" id="PF01232"/>
    </source>
</evidence>
<feature type="region of interest" description="Disordered" evidence="3">
    <location>
        <begin position="1"/>
        <end position="23"/>
    </location>
</feature>
<dbReference type="InterPro" id="IPR000669">
    <property type="entry name" value="Mannitol_DH"/>
</dbReference>
<organism evidence="6 7">
    <name type="scientific">Pseudohalioglobus lutimaris</name>
    <dbReference type="NCBI Taxonomy" id="1737061"/>
    <lineage>
        <taxon>Bacteria</taxon>
        <taxon>Pseudomonadati</taxon>
        <taxon>Pseudomonadota</taxon>
        <taxon>Gammaproteobacteria</taxon>
        <taxon>Cellvibrionales</taxon>
        <taxon>Halieaceae</taxon>
        <taxon>Pseudohalioglobus</taxon>
    </lineage>
</organism>
<dbReference type="PRINTS" id="PR00084">
    <property type="entry name" value="MTLDHDRGNASE"/>
</dbReference>
<proteinExistence type="predicted"/>
<reference evidence="6 7" key="1">
    <citation type="submission" date="2018-01" db="EMBL/GenBank/DDBJ databases">
        <title>The draft genome sequence of Halioglobus lutimaris HF004.</title>
        <authorList>
            <person name="Du Z.-J."/>
            <person name="Shi M.-J."/>
        </authorList>
    </citation>
    <scope>NUCLEOTIDE SEQUENCE [LARGE SCALE GENOMIC DNA]</scope>
    <source>
        <strain evidence="6 7">HF004</strain>
    </source>
</reference>
<dbReference type="AlphaFoldDB" id="A0A2N5X288"/>